<accession>A0AA39F9T8</accession>
<evidence type="ECO:0000259" key="2">
    <source>
        <dbReference type="PROSITE" id="PS50966"/>
    </source>
</evidence>
<dbReference type="InterPro" id="IPR007527">
    <property type="entry name" value="Znf_SWIM"/>
</dbReference>
<reference evidence="3" key="2">
    <citation type="submission" date="2023-03" db="EMBL/GenBank/DDBJ databases">
        <authorList>
            <person name="Inwood S.N."/>
            <person name="Skelly J.G."/>
            <person name="Guhlin J."/>
            <person name="Harrop T.W.R."/>
            <person name="Goldson S.G."/>
            <person name="Dearden P.K."/>
        </authorList>
    </citation>
    <scope>NUCLEOTIDE SEQUENCE</scope>
    <source>
        <strain evidence="3">Irish</strain>
        <tissue evidence="3">Whole body</tissue>
    </source>
</reference>
<evidence type="ECO:0000313" key="4">
    <source>
        <dbReference type="Proteomes" id="UP001168990"/>
    </source>
</evidence>
<keyword evidence="4" id="KW-1185">Reference proteome</keyword>
<dbReference type="EMBL" id="JAQQBS010001422">
    <property type="protein sequence ID" value="KAK0165603.1"/>
    <property type="molecule type" value="Genomic_DNA"/>
</dbReference>
<keyword evidence="1" id="KW-0863">Zinc-finger</keyword>
<dbReference type="PANTHER" id="PTHR47526:SF3">
    <property type="entry name" value="PHD-TYPE DOMAIN-CONTAINING PROTEIN"/>
    <property type="match status" value="1"/>
</dbReference>
<proteinExistence type="predicted"/>
<evidence type="ECO:0000256" key="1">
    <source>
        <dbReference type="PROSITE-ProRule" id="PRU00325"/>
    </source>
</evidence>
<dbReference type="Proteomes" id="UP001168990">
    <property type="component" value="Unassembled WGS sequence"/>
</dbReference>
<evidence type="ECO:0000313" key="3">
    <source>
        <dbReference type="EMBL" id="KAK0165603.1"/>
    </source>
</evidence>
<comment type="caution">
    <text evidence="3">The sequence shown here is derived from an EMBL/GenBank/DDBJ whole genome shotgun (WGS) entry which is preliminary data.</text>
</comment>
<dbReference type="PANTHER" id="PTHR47526">
    <property type="entry name" value="ATP-DEPENDENT DNA HELICASE"/>
    <property type="match status" value="1"/>
</dbReference>
<sequence length="196" mass="22116">MSINKVDNSQNTACYTNEIQPPGGGYVRAFHLLFGDIAHSETNNNDEVRFVAFCMQTSHLKNKPHEIICSVSCDGKILSMVCTCKAGPGEKCKHIFGTLFYCTLIDLNTLPMLSCTDVKCSWKQDHKRVLETYIPRLIEEHSCFRKKTEIEYMVTPAQKLRMQEIFKNSWVNSALAQHAMGKHNPAADSVNKVSVI</sequence>
<dbReference type="GO" id="GO:0008270">
    <property type="term" value="F:zinc ion binding"/>
    <property type="evidence" value="ECO:0007669"/>
    <property type="project" value="UniProtKB-KW"/>
</dbReference>
<protein>
    <recommendedName>
        <fullName evidence="2">SWIM-type domain-containing protein</fullName>
    </recommendedName>
</protein>
<organism evidence="3 4">
    <name type="scientific">Microctonus aethiopoides</name>
    <dbReference type="NCBI Taxonomy" id="144406"/>
    <lineage>
        <taxon>Eukaryota</taxon>
        <taxon>Metazoa</taxon>
        <taxon>Ecdysozoa</taxon>
        <taxon>Arthropoda</taxon>
        <taxon>Hexapoda</taxon>
        <taxon>Insecta</taxon>
        <taxon>Pterygota</taxon>
        <taxon>Neoptera</taxon>
        <taxon>Endopterygota</taxon>
        <taxon>Hymenoptera</taxon>
        <taxon>Apocrita</taxon>
        <taxon>Ichneumonoidea</taxon>
        <taxon>Braconidae</taxon>
        <taxon>Euphorinae</taxon>
        <taxon>Microctonus</taxon>
    </lineage>
</organism>
<keyword evidence="1" id="KW-0479">Metal-binding</keyword>
<name>A0AA39F9T8_9HYME</name>
<keyword evidence="1" id="KW-0862">Zinc</keyword>
<reference evidence="3" key="1">
    <citation type="journal article" date="2023" name="bioRxiv">
        <title>Scaffold-level genome assemblies of two parasitoid biocontrol wasps reveal the parthenogenesis mechanism and an associated novel virus.</title>
        <authorList>
            <person name="Inwood S."/>
            <person name="Skelly J."/>
            <person name="Guhlin J."/>
            <person name="Harrop T."/>
            <person name="Goldson S."/>
            <person name="Dearden P."/>
        </authorList>
    </citation>
    <scope>NUCLEOTIDE SEQUENCE</scope>
    <source>
        <strain evidence="3">Irish</strain>
        <tissue evidence="3">Whole body</tissue>
    </source>
</reference>
<gene>
    <name evidence="3" type="ORF">PV328_004106</name>
</gene>
<feature type="domain" description="SWIM-type" evidence="2">
    <location>
        <begin position="67"/>
        <end position="103"/>
    </location>
</feature>
<dbReference type="AlphaFoldDB" id="A0AA39F9T8"/>
<dbReference type="PROSITE" id="PS50966">
    <property type="entry name" value="ZF_SWIM"/>
    <property type="match status" value="1"/>
</dbReference>